<keyword evidence="3" id="KW-1185">Reference proteome</keyword>
<dbReference type="InParanoid" id="A0A0C3A0D5"/>
<gene>
    <name evidence="2" type="ORF">SCLCIDRAFT_128865</name>
</gene>
<protein>
    <recommendedName>
        <fullName evidence="1">Tc1-like transposase DDE domain-containing protein</fullName>
    </recommendedName>
</protein>
<feature type="domain" description="Tc1-like transposase DDE" evidence="1">
    <location>
        <begin position="9"/>
        <end position="114"/>
    </location>
</feature>
<dbReference type="OrthoDB" id="2142724at2759"/>
<accession>A0A0C3A0D5</accession>
<dbReference type="AlphaFoldDB" id="A0A0C3A0D5"/>
<dbReference type="PANTHER" id="PTHR46564:SF1">
    <property type="entry name" value="TRANSPOSASE"/>
    <property type="match status" value="1"/>
</dbReference>
<dbReference type="Pfam" id="PF13358">
    <property type="entry name" value="DDE_3"/>
    <property type="match status" value="1"/>
</dbReference>
<sequence length="135" mass="15073">MSQYSPEEIRFIDETSKDERTAFRRNGRARKGMHAQKRGVFVQGHRLSAVGLLTLDGMAASNVIKGSFTTEKFVHFLEHDVLPLCSPYPGPLSVLIMDNACIHHHGEVGELVQNAGMCYLDHYVYADMVSGVHVE</sequence>
<dbReference type="HOGENOM" id="CLU_056788_11_2_1"/>
<dbReference type="EMBL" id="KN822090">
    <property type="protein sequence ID" value="KIM58122.1"/>
    <property type="molecule type" value="Genomic_DNA"/>
</dbReference>
<dbReference type="PANTHER" id="PTHR46564">
    <property type="entry name" value="TRANSPOSASE"/>
    <property type="match status" value="1"/>
</dbReference>
<organism evidence="2 3">
    <name type="scientific">Scleroderma citrinum Foug A</name>
    <dbReference type="NCBI Taxonomy" id="1036808"/>
    <lineage>
        <taxon>Eukaryota</taxon>
        <taxon>Fungi</taxon>
        <taxon>Dikarya</taxon>
        <taxon>Basidiomycota</taxon>
        <taxon>Agaricomycotina</taxon>
        <taxon>Agaricomycetes</taxon>
        <taxon>Agaricomycetidae</taxon>
        <taxon>Boletales</taxon>
        <taxon>Sclerodermatineae</taxon>
        <taxon>Sclerodermataceae</taxon>
        <taxon>Scleroderma</taxon>
    </lineage>
</organism>
<dbReference type="GO" id="GO:0003676">
    <property type="term" value="F:nucleic acid binding"/>
    <property type="evidence" value="ECO:0007669"/>
    <property type="project" value="InterPro"/>
</dbReference>
<reference evidence="2 3" key="1">
    <citation type="submission" date="2014-04" db="EMBL/GenBank/DDBJ databases">
        <authorList>
            <consortium name="DOE Joint Genome Institute"/>
            <person name="Kuo A."/>
            <person name="Kohler A."/>
            <person name="Nagy L.G."/>
            <person name="Floudas D."/>
            <person name="Copeland A."/>
            <person name="Barry K.W."/>
            <person name="Cichocki N."/>
            <person name="Veneault-Fourrey C."/>
            <person name="LaButti K."/>
            <person name="Lindquist E.A."/>
            <person name="Lipzen A."/>
            <person name="Lundell T."/>
            <person name="Morin E."/>
            <person name="Murat C."/>
            <person name="Sun H."/>
            <person name="Tunlid A."/>
            <person name="Henrissat B."/>
            <person name="Grigoriev I.V."/>
            <person name="Hibbett D.S."/>
            <person name="Martin F."/>
            <person name="Nordberg H.P."/>
            <person name="Cantor M.N."/>
            <person name="Hua S.X."/>
        </authorList>
    </citation>
    <scope>NUCLEOTIDE SEQUENCE [LARGE SCALE GENOMIC DNA]</scope>
    <source>
        <strain evidence="2 3">Foug A</strain>
    </source>
</reference>
<dbReference type="STRING" id="1036808.A0A0C3A0D5"/>
<dbReference type="Gene3D" id="3.30.420.10">
    <property type="entry name" value="Ribonuclease H-like superfamily/Ribonuclease H"/>
    <property type="match status" value="1"/>
</dbReference>
<dbReference type="Proteomes" id="UP000053989">
    <property type="component" value="Unassembled WGS sequence"/>
</dbReference>
<reference evidence="3" key="2">
    <citation type="submission" date="2015-01" db="EMBL/GenBank/DDBJ databases">
        <title>Evolutionary Origins and Diversification of the Mycorrhizal Mutualists.</title>
        <authorList>
            <consortium name="DOE Joint Genome Institute"/>
            <consortium name="Mycorrhizal Genomics Consortium"/>
            <person name="Kohler A."/>
            <person name="Kuo A."/>
            <person name="Nagy L.G."/>
            <person name="Floudas D."/>
            <person name="Copeland A."/>
            <person name="Barry K.W."/>
            <person name="Cichocki N."/>
            <person name="Veneault-Fourrey C."/>
            <person name="LaButti K."/>
            <person name="Lindquist E.A."/>
            <person name="Lipzen A."/>
            <person name="Lundell T."/>
            <person name="Morin E."/>
            <person name="Murat C."/>
            <person name="Riley R."/>
            <person name="Ohm R."/>
            <person name="Sun H."/>
            <person name="Tunlid A."/>
            <person name="Henrissat B."/>
            <person name="Grigoriev I.V."/>
            <person name="Hibbett D.S."/>
            <person name="Martin F."/>
        </authorList>
    </citation>
    <scope>NUCLEOTIDE SEQUENCE [LARGE SCALE GENOMIC DNA]</scope>
    <source>
        <strain evidence="3">Foug A</strain>
    </source>
</reference>
<dbReference type="InterPro" id="IPR036397">
    <property type="entry name" value="RNaseH_sf"/>
</dbReference>
<evidence type="ECO:0000313" key="2">
    <source>
        <dbReference type="EMBL" id="KIM58122.1"/>
    </source>
</evidence>
<proteinExistence type="predicted"/>
<evidence type="ECO:0000313" key="3">
    <source>
        <dbReference type="Proteomes" id="UP000053989"/>
    </source>
</evidence>
<evidence type="ECO:0000259" key="1">
    <source>
        <dbReference type="Pfam" id="PF13358"/>
    </source>
</evidence>
<dbReference type="InterPro" id="IPR038717">
    <property type="entry name" value="Tc1-like_DDE_dom"/>
</dbReference>
<name>A0A0C3A0D5_9AGAM</name>